<feature type="transmembrane region" description="Helical" evidence="8">
    <location>
        <begin position="188"/>
        <end position="210"/>
    </location>
</feature>
<evidence type="ECO:0000256" key="5">
    <source>
        <dbReference type="ARBA" id="ARBA00022692"/>
    </source>
</evidence>
<keyword evidence="3" id="KW-0813">Transport</keyword>
<feature type="transmembrane region" description="Helical" evidence="8">
    <location>
        <begin position="39"/>
        <end position="60"/>
    </location>
</feature>
<keyword evidence="4" id="KW-0309">Germination</keyword>
<accession>A0A3S0KLB6</accession>
<dbReference type="PANTHER" id="PTHR34975">
    <property type="entry name" value="SPORE GERMINATION PROTEIN A2"/>
    <property type="match status" value="1"/>
</dbReference>
<comment type="similarity">
    <text evidence="2">Belongs to the amino acid-polyamine-organocation (APC) superfamily. Spore germination protein (SGP) (TC 2.A.3.9) family.</text>
</comment>
<sequence>MSKKLVENISLWQLAVLMFTFEIGSVAVVGVGTDTKQDAWIAVGVATVLGAGLVWFYVYLLQQLPGRNLFEMITFCFGKWLGKIIGLLYVYYFLYISARVLRDFCELITSVIFESTPIEVISITMVGICAYMLYLGLEVFGRTGEVFIPYVFTFIILIGLAILFSGEFELKNLLPILGDGFGPILKHVFPRLLTFPFGELVTFMVIIPYVSHFAKAAKVSVFTVLVSGFIIIYGTLIEIASLGARQMERTVFPLLSAAREISLLEFIERVDLIIVFVVMFGIITKVSVFLYGGLKGLEHIMNVPYRYMVFPISMIIGYIAIQISANNAEHIEEGIRFIPLYMHIPFQIIFPILMAPLLIWKVKKQKRRSDANGSR</sequence>
<feature type="transmembrane region" description="Helical" evidence="8">
    <location>
        <begin position="337"/>
        <end position="360"/>
    </location>
</feature>
<evidence type="ECO:0000313" key="10">
    <source>
        <dbReference type="Proteomes" id="UP000271374"/>
    </source>
</evidence>
<dbReference type="NCBIfam" id="TIGR00912">
    <property type="entry name" value="2A0309"/>
    <property type="match status" value="1"/>
</dbReference>
<evidence type="ECO:0000256" key="7">
    <source>
        <dbReference type="ARBA" id="ARBA00023136"/>
    </source>
</evidence>
<dbReference type="Pfam" id="PF03845">
    <property type="entry name" value="Spore_permease"/>
    <property type="match status" value="1"/>
</dbReference>
<evidence type="ECO:0000256" key="4">
    <source>
        <dbReference type="ARBA" id="ARBA00022544"/>
    </source>
</evidence>
<keyword evidence="5 8" id="KW-0812">Transmembrane</keyword>
<feature type="transmembrane region" description="Helical" evidence="8">
    <location>
        <begin position="222"/>
        <end position="244"/>
    </location>
</feature>
<proteinExistence type="inferred from homology"/>
<evidence type="ECO:0000256" key="1">
    <source>
        <dbReference type="ARBA" id="ARBA00004141"/>
    </source>
</evidence>
<dbReference type="Proteomes" id="UP000271374">
    <property type="component" value="Unassembled WGS sequence"/>
</dbReference>
<dbReference type="GO" id="GO:0016020">
    <property type="term" value="C:membrane"/>
    <property type="evidence" value="ECO:0007669"/>
    <property type="project" value="UniProtKB-SubCell"/>
</dbReference>
<comment type="caution">
    <text evidence="9">The sequence shown here is derived from an EMBL/GenBank/DDBJ whole genome shotgun (WGS) entry which is preliminary data.</text>
</comment>
<organism evidence="9 10">
    <name type="scientific">Bacillus yapensis</name>
    <dbReference type="NCBI Taxonomy" id="2492960"/>
    <lineage>
        <taxon>Bacteria</taxon>
        <taxon>Bacillati</taxon>
        <taxon>Bacillota</taxon>
        <taxon>Bacilli</taxon>
        <taxon>Bacillales</taxon>
        <taxon>Bacillaceae</taxon>
        <taxon>Bacillus</taxon>
    </lineage>
</organism>
<evidence type="ECO:0000256" key="3">
    <source>
        <dbReference type="ARBA" id="ARBA00022448"/>
    </source>
</evidence>
<dbReference type="AlphaFoldDB" id="A0A3S0KLB6"/>
<feature type="transmembrane region" description="Helical" evidence="8">
    <location>
        <begin position="272"/>
        <end position="293"/>
    </location>
</feature>
<dbReference type="PANTHER" id="PTHR34975:SF2">
    <property type="entry name" value="SPORE GERMINATION PROTEIN A2"/>
    <property type="match status" value="1"/>
</dbReference>
<feature type="transmembrane region" description="Helical" evidence="8">
    <location>
        <begin position="305"/>
        <end position="325"/>
    </location>
</feature>
<feature type="transmembrane region" description="Helical" evidence="8">
    <location>
        <begin position="118"/>
        <end position="135"/>
    </location>
</feature>
<protein>
    <submittedName>
        <fullName evidence="9">Spore gernimation protein KC</fullName>
    </submittedName>
</protein>
<gene>
    <name evidence="9" type="ORF">EKG37_15915</name>
</gene>
<comment type="subcellular location">
    <subcellularLocation>
        <location evidence="1">Membrane</location>
        <topology evidence="1">Multi-pass membrane protein</topology>
    </subcellularLocation>
</comment>
<evidence type="ECO:0000256" key="2">
    <source>
        <dbReference type="ARBA" id="ARBA00007998"/>
    </source>
</evidence>
<feature type="transmembrane region" description="Helical" evidence="8">
    <location>
        <begin position="80"/>
        <end position="98"/>
    </location>
</feature>
<dbReference type="RefSeq" id="WP_126409798.1">
    <property type="nucleotide sequence ID" value="NZ_RXNT01000013.1"/>
</dbReference>
<evidence type="ECO:0000256" key="8">
    <source>
        <dbReference type="SAM" id="Phobius"/>
    </source>
</evidence>
<reference evidence="9 10" key="1">
    <citation type="submission" date="2018-12" db="EMBL/GenBank/DDBJ databases">
        <title>Bacillus yapensis draft genome sequence.</title>
        <authorList>
            <person name="Yu L."/>
            <person name="Xu X."/>
            <person name="Tang X."/>
        </authorList>
    </citation>
    <scope>NUCLEOTIDE SEQUENCE [LARGE SCALE GENOMIC DNA]</scope>
    <source>
        <strain evidence="9 10">XXST-01</strain>
    </source>
</reference>
<dbReference type="GO" id="GO:0009847">
    <property type="term" value="P:spore germination"/>
    <property type="evidence" value="ECO:0007669"/>
    <property type="project" value="InterPro"/>
</dbReference>
<keyword evidence="10" id="KW-1185">Reference proteome</keyword>
<dbReference type="OrthoDB" id="1891864at2"/>
<dbReference type="EMBL" id="RXNT01000013">
    <property type="protein sequence ID" value="RTR29217.1"/>
    <property type="molecule type" value="Genomic_DNA"/>
</dbReference>
<keyword evidence="6 8" id="KW-1133">Transmembrane helix</keyword>
<evidence type="ECO:0000256" key="6">
    <source>
        <dbReference type="ARBA" id="ARBA00022989"/>
    </source>
</evidence>
<name>A0A3S0KLB6_9BACI</name>
<feature type="transmembrane region" description="Helical" evidence="8">
    <location>
        <begin position="12"/>
        <end position="33"/>
    </location>
</feature>
<dbReference type="InterPro" id="IPR004761">
    <property type="entry name" value="Spore_GerAB"/>
</dbReference>
<keyword evidence="7 8" id="KW-0472">Membrane</keyword>
<evidence type="ECO:0000313" key="9">
    <source>
        <dbReference type="EMBL" id="RTR29217.1"/>
    </source>
</evidence>
<feature type="transmembrane region" description="Helical" evidence="8">
    <location>
        <begin position="147"/>
        <end position="168"/>
    </location>
</feature>